<gene>
    <name evidence="4" type="ORF">SAMN05443377_10113</name>
</gene>
<keyword evidence="2 4" id="KW-0808">Transferase</keyword>
<proteinExistence type="predicted"/>
<dbReference type="InterPro" id="IPR050362">
    <property type="entry name" value="Cation-dep_OMT"/>
</dbReference>
<dbReference type="GO" id="GO:0008757">
    <property type="term" value="F:S-adenosylmethionine-dependent methyltransferase activity"/>
    <property type="evidence" value="ECO:0007669"/>
    <property type="project" value="TreeGrafter"/>
</dbReference>
<accession>A0A1H9PGX5</accession>
<evidence type="ECO:0000313" key="4">
    <source>
        <dbReference type="EMBL" id="SER47115.1"/>
    </source>
</evidence>
<dbReference type="InterPro" id="IPR029063">
    <property type="entry name" value="SAM-dependent_MTases_sf"/>
</dbReference>
<keyword evidence="5" id="KW-1185">Reference proteome</keyword>
<evidence type="ECO:0000256" key="1">
    <source>
        <dbReference type="ARBA" id="ARBA00022603"/>
    </source>
</evidence>
<dbReference type="PROSITE" id="PS51682">
    <property type="entry name" value="SAM_OMT_I"/>
    <property type="match status" value="1"/>
</dbReference>
<dbReference type="PANTHER" id="PTHR10509:SF85">
    <property type="entry name" value="O-METHYLTRANSFERASE RV1220C-RELATED"/>
    <property type="match status" value="1"/>
</dbReference>
<dbReference type="Proteomes" id="UP000198815">
    <property type="component" value="Unassembled WGS sequence"/>
</dbReference>
<evidence type="ECO:0000256" key="3">
    <source>
        <dbReference type="ARBA" id="ARBA00022691"/>
    </source>
</evidence>
<dbReference type="CDD" id="cd02440">
    <property type="entry name" value="AdoMet_MTases"/>
    <property type="match status" value="1"/>
</dbReference>
<dbReference type="PANTHER" id="PTHR10509">
    <property type="entry name" value="O-METHYLTRANSFERASE-RELATED"/>
    <property type="match status" value="1"/>
</dbReference>
<dbReference type="Gene3D" id="3.40.50.150">
    <property type="entry name" value="Vaccinia Virus protein VP39"/>
    <property type="match status" value="1"/>
</dbReference>
<protein>
    <submittedName>
        <fullName evidence="4">Predicted O-methyltransferase YrrM</fullName>
    </submittedName>
</protein>
<dbReference type="OrthoDB" id="4774874at2"/>
<dbReference type="InterPro" id="IPR002935">
    <property type="entry name" value="SAM_O-MeTrfase"/>
</dbReference>
<sequence length="210" mass="22505">MEVLDARSLAFAEDFVECSEALRSARDQAIVLQAPVISGGTAAALTVLTRAVQATAVVEVGTGTGESGLAFFEGMAADGVLTSIDSRAQWQLEARKAFLGRSIPTRRFRLIPGNPLGILNNLRDGAYDVVFINGDKLEFVEYLAQALRLLRHGGLAIMNNALWHNKIADPGNDDDEAVIIREALQSVIETEEFTSALLPVGEGLLVAVRA</sequence>
<reference evidence="4 5" key="1">
    <citation type="submission" date="2016-10" db="EMBL/GenBank/DDBJ databases">
        <authorList>
            <person name="de Groot N.N."/>
        </authorList>
    </citation>
    <scope>NUCLEOTIDE SEQUENCE [LARGE SCALE GENOMIC DNA]</scope>
    <source>
        <strain evidence="4 5">DSM 16859</strain>
    </source>
</reference>
<evidence type="ECO:0000313" key="5">
    <source>
        <dbReference type="Proteomes" id="UP000198815"/>
    </source>
</evidence>
<dbReference type="STRING" id="64702.SAMN05443377_10113"/>
<dbReference type="AlphaFoldDB" id="A0A1H9PGX5"/>
<keyword evidence="3" id="KW-0949">S-adenosyl-L-methionine</keyword>
<dbReference type="GO" id="GO:0032259">
    <property type="term" value="P:methylation"/>
    <property type="evidence" value="ECO:0007669"/>
    <property type="project" value="UniProtKB-KW"/>
</dbReference>
<dbReference type="SUPFAM" id="SSF53335">
    <property type="entry name" value="S-adenosyl-L-methionine-dependent methyltransferases"/>
    <property type="match status" value="1"/>
</dbReference>
<keyword evidence="1 4" id="KW-0489">Methyltransferase</keyword>
<evidence type="ECO:0000256" key="2">
    <source>
        <dbReference type="ARBA" id="ARBA00022679"/>
    </source>
</evidence>
<dbReference type="EMBL" id="FOGZ01000001">
    <property type="protein sequence ID" value="SER47115.1"/>
    <property type="molecule type" value="Genomic_DNA"/>
</dbReference>
<dbReference type="Pfam" id="PF01596">
    <property type="entry name" value="Methyltransf_3"/>
    <property type="match status" value="1"/>
</dbReference>
<dbReference type="RefSeq" id="WP_091966425.1">
    <property type="nucleotide sequence ID" value="NZ_FOGZ01000001.1"/>
</dbReference>
<dbReference type="GO" id="GO:0008171">
    <property type="term" value="F:O-methyltransferase activity"/>
    <property type="evidence" value="ECO:0007669"/>
    <property type="project" value="InterPro"/>
</dbReference>
<name>A0A1H9PGX5_9ACTN</name>
<organism evidence="4 5">
    <name type="scientific">Propionibacterium cyclohexanicum</name>
    <dbReference type="NCBI Taxonomy" id="64702"/>
    <lineage>
        <taxon>Bacteria</taxon>
        <taxon>Bacillati</taxon>
        <taxon>Actinomycetota</taxon>
        <taxon>Actinomycetes</taxon>
        <taxon>Propionibacteriales</taxon>
        <taxon>Propionibacteriaceae</taxon>
        <taxon>Propionibacterium</taxon>
    </lineage>
</organism>